<evidence type="ECO:0000313" key="1">
    <source>
        <dbReference type="EMBL" id="GAA5136964.1"/>
    </source>
</evidence>
<accession>A0ABP9P1M1</accession>
<organism evidence="1 2">
    <name type="scientific">Prosthecobacter algae</name>
    <dbReference type="NCBI Taxonomy" id="1144682"/>
    <lineage>
        <taxon>Bacteria</taxon>
        <taxon>Pseudomonadati</taxon>
        <taxon>Verrucomicrobiota</taxon>
        <taxon>Verrucomicrobiia</taxon>
        <taxon>Verrucomicrobiales</taxon>
        <taxon>Verrucomicrobiaceae</taxon>
        <taxon>Prosthecobacter</taxon>
    </lineage>
</organism>
<comment type="caution">
    <text evidence="1">The sequence shown here is derived from an EMBL/GenBank/DDBJ whole genome shotgun (WGS) entry which is preliminary data.</text>
</comment>
<name>A0ABP9P1M1_9BACT</name>
<keyword evidence="2" id="KW-1185">Reference proteome</keyword>
<dbReference type="EMBL" id="BAABIA010000002">
    <property type="protein sequence ID" value="GAA5136964.1"/>
    <property type="molecule type" value="Genomic_DNA"/>
</dbReference>
<reference evidence="2" key="1">
    <citation type="journal article" date="2019" name="Int. J. Syst. Evol. Microbiol.">
        <title>The Global Catalogue of Microorganisms (GCM) 10K type strain sequencing project: providing services to taxonomists for standard genome sequencing and annotation.</title>
        <authorList>
            <consortium name="The Broad Institute Genomics Platform"/>
            <consortium name="The Broad Institute Genome Sequencing Center for Infectious Disease"/>
            <person name="Wu L."/>
            <person name="Ma J."/>
        </authorList>
    </citation>
    <scope>NUCLEOTIDE SEQUENCE [LARGE SCALE GENOMIC DNA]</scope>
    <source>
        <strain evidence="2">JCM 18053</strain>
    </source>
</reference>
<sequence>MGQALAAPVEVELVIYEVPELLWQAKFEGQFQEQPALKKRLDEEMQAGGLKQILAVKGAVAEDQPWIWRQGQEQEFAEGWETPEKPPAIPASRKKRFVGSAVELRHEGLTEGGRLLVSLKLEHHLNPPKMRRISYANAATGAEREKLSVEYPQFDQIEWVGKLAVWQQWRKVTSVLRLSGSEAGLGSAMRYVVFIKRL</sequence>
<protein>
    <submittedName>
        <fullName evidence="1">Uncharacterized protein</fullName>
    </submittedName>
</protein>
<evidence type="ECO:0000313" key="2">
    <source>
        <dbReference type="Proteomes" id="UP001499852"/>
    </source>
</evidence>
<proteinExistence type="predicted"/>
<dbReference type="Proteomes" id="UP001499852">
    <property type="component" value="Unassembled WGS sequence"/>
</dbReference>
<gene>
    <name evidence="1" type="ORF">GCM10023213_12910</name>
</gene>